<dbReference type="PANTHER" id="PTHR47974:SF4">
    <property type="entry name" value="RECEPTOR-LIKE SERINE_THREONINE-PROTEIN KINASE"/>
    <property type="match status" value="1"/>
</dbReference>
<keyword evidence="5" id="KW-0472">Membrane</keyword>
<dbReference type="Proteomes" id="UP000479710">
    <property type="component" value="Unassembled WGS sequence"/>
</dbReference>
<evidence type="ECO:0000313" key="8">
    <source>
        <dbReference type="Proteomes" id="UP000479710"/>
    </source>
</evidence>
<dbReference type="GO" id="GO:0004672">
    <property type="term" value="F:protein kinase activity"/>
    <property type="evidence" value="ECO:0007669"/>
    <property type="project" value="InterPro"/>
</dbReference>
<gene>
    <name evidence="7" type="ORF">E2562_013669</name>
</gene>
<evidence type="ECO:0000313" key="7">
    <source>
        <dbReference type="EMBL" id="KAF0888214.1"/>
    </source>
</evidence>
<evidence type="ECO:0000256" key="1">
    <source>
        <dbReference type="ARBA" id="ARBA00004167"/>
    </source>
</evidence>
<name>A0A6G1BKD7_9ORYZ</name>
<reference evidence="7 8" key="1">
    <citation type="submission" date="2019-11" db="EMBL/GenBank/DDBJ databases">
        <title>Whole genome sequence of Oryza granulata.</title>
        <authorList>
            <person name="Li W."/>
        </authorList>
    </citation>
    <scope>NUCLEOTIDE SEQUENCE [LARGE SCALE GENOMIC DNA]</scope>
    <source>
        <strain evidence="8">cv. Menghai</strain>
        <tissue evidence="7">Leaf</tissue>
    </source>
</reference>
<keyword evidence="8" id="KW-1185">Reference proteome</keyword>
<evidence type="ECO:0000256" key="4">
    <source>
        <dbReference type="ARBA" id="ARBA00022989"/>
    </source>
</evidence>
<keyword evidence="2" id="KW-0812">Transmembrane</keyword>
<dbReference type="PROSITE" id="PS00108">
    <property type="entry name" value="PROTEIN_KINASE_ST"/>
    <property type="match status" value="1"/>
</dbReference>
<dbReference type="GO" id="GO:0005524">
    <property type="term" value="F:ATP binding"/>
    <property type="evidence" value="ECO:0007669"/>
    <property type="project" value="InterPro"/>
</dbReference>
<dbReference type="PANTHER" id="PTHR47974">
    <property type="entry name" value="OS07G0415500 PROTEIN"/>
    <property type="match status" value="1"/>
</dbReference>
<proteinExistence type="predicted"/>
<organism evidence="7 8">
    <name type="scientific">Oryza meyeriana var. granulata</name>
    <dbReference type="NCBI Taxonomy" id="110450"/>
    <lineage>
        <taxon>Eukaryota</taxon>
        <taxon>Viridiplantae</taxon>
        <taxon>Streptophyta</taxon>
        <taxon>Embryophyta</taxon>
        <taxon>Tracheophyta</taxon>
        <taxon>Spermatophyta</taxon>
        <taxon>Magnoliopsida</taxon>
        <taxon>Liliopsida</taxon>
        <taxon>Poales</taxon>
        <taxon>Poaceae</taxon>
        <taxon>BOP clade</taxon>
        <taxon>Oryzoideae</taxon>
        <taxon>Oryzeae</taxon>
        <taxon>Oryzinae</taxon>
        <taxon>Oryza</taxon>
        <taxon>Oryza meyeriana</taxon>
    </lineage>
</organism>
<dbReference type="PROSITE" id="PS50011">
    <property type="entry name" value="PROTEIN_KINASE_DOM"/>
    <property type="match status" value="1"/>
</dbReference>
<keyword evidence="4" id="KW-1133">Transmembrane helix</keyword>
<dbReference type="Pfam" id="PF00069">
    <property type="entry name" value="Pkinase"/>
    <property type="match status" value="1"/>
</dbReference>
<sequence length="153" mass="17421">MRLEGVIHCDVKPENILLDEELEPKLAEGRGTRGHIAPEWASNLPITGKVDVYSFGVVLLEIVRGLRVSGWTVDDGEEEEVEMVFRTTVAVLKERLRSEDRSWLEEFVDSRLNGNFCRLQAAAMVELAVAFVEEEKSRRPNMKHAVEKLLNFL</sequence>
<dbReference type="SUPFAM" id="SSF56112">
    <property type="entry name" value="Protein kinase-like (PK-like)"/>
    <property type="match status" value="1"/>
</dbReference>
<keyword evidence="3" id="KW-0732">Signal</keyword>
<dbReference type="Gene3D" id="1.10.510.10">
    <property type="entry name" value="Transferase(Phosphotransferase) domain 1"/>
    <property type="match status" value="2"/>
</dbReference>
<dbReference type="InterPro" id="IPR008271">
    <property type="entry name" value="Ser/Thr_kinase_AS"/>
</dbReference>
<dbReference type="AlphaFoldDB" id="A0A6G1BKD7"/>
<comment type="subcellular location">
    <subcellularLocation>
        <location evidence="1">Membrane</location>
        <topology evidence="1">Single-pass membrane protein</topology>
    </subcellularLocation>
</comment>
<evidence type="ECO:0000259" key="6">
    <source>
        <dbReference type="PROSITE" id="PS50011"/>
    </source>
</evidence>
<dbReference type="GO" id="GO:0016020">
    <property type="term" value="C:membrane"/>
    <property type="evidence" value="ECO:0007669"/>
    <property type="project" value="UniProtKB-SubCell"/>
</dbReference>
<evidence type="ECO:0000256" key="5">
    <source>
        <dbReference type="ARBA" id="ARBA00023136"/>
    </source>
</evidence>
<dbReference type="InterPro" id="IPR011009">
    <property type="entry name" value="Kinase-like_dom_sf"/>
</dbReference>
<dbReference type="OrthoDB" id="5857966at2759"/>
<feature type="domain" description="Protein kinase" evidence="6">
    <location>
        <begin position="1"/>
        <end position="153"/>
    </location>
</feature>
<accession>A0A6G1BKD7</accession>
<comment type="caution">
    <text evidence="7">The sequence shown here is derived from an EMBL/GenBank/DDBJ whole genome shotgun (WGS) entry which is preliminary data.</text>
</comment>
<dbReference type="InterPro" id="IPR000719">
    <property type="entry name" value="Prot_kinase_dom"/>
</dbReference>
<protein>
    <recommendedName>
        <fullName evidence="6">Protein kinase domain-containing protein</fullName>
    </recommendedName>
</protein>
<evidence type="ECO:0000256" key="3">
    <source>
        <dbReference type="ARBA" id="ARBA00022729"/>
    </source>
</evidence>
<evidence type="ECO:0000256" key="2">
    <source>
        <dbReference type="ARBA" id="ARBA00022692"/>
    </source>
</evidence>
<dbReference type="EMBL" id="SPHZ02000012">
    <property type="protein sequence ID" value="KAF0888214.1"/>
    <property type="molecule type" value="Genomic_DNA"/>
</dbReference>